<organism evidence="1 2">
    <name type="scientific">Facklamia hominis</name>
    <dbReference type="NCBI Taxonomy" id="178214"/>
    <lineage>
        <taxon>Bacteria</taxon>
        <taxon>Bacillati</taxon>
        <taxon>Bacillota</taxon>
        <taxon>Bacilli</taxon>
        <taxon>Lactobacillales</taxon>
        <taxon>Aerococcaceae</taxon>
        <taxon>Facklamia</taxon>
    </lineage>
</organism>
<dbReference type="AlphaFoldDB" id="A0AAJ1Q795"/>
<reference evidence="1" key="1">
    <citation type="submission" date="2023-05" db="EMBL/GenBank/DDBJ databases">
        <title>Cataloging the Phylogenetic Diversity of Human Bladder Bacteria.</title>
        <authorList>
            <person name="Du J."/>
        </authorList>
    </citation>
    <scope>NUCLEOTIDE SEQUENCE</scope>
    <source>
        <strain evidence="1">UMB1231</strain>
    </source>
</reference>
<gene>
    <name evidence="1" type="ORF">QP433_08205</name>
</gene>
<dbReference type="Proteomes" id="UP001229251">
    <property type="component" value="Unassembled WGS sequence"/>
</dbReference>
<protein>
    <submittedName>
        <fullName evidence="1">Uncharacterized protein</fullName>
    </submittedName>
</protein>
<dbReference type="RefSeq" id="WP_285066389.1">
    <property type="nucleotide sequence ID" value="NZ_JASOOE010000018.1"/>
</dbReference>
<sequence>MHELTLINGHIYLDGKVLKGVNKYHIKNSANGKAELRVNMVVKLAKEDTSESKR</sequence>
<proteinExistence type="predicted"/>
<evidence type="ECO:0000313" key="1">
    <source>
        <dbReference type="EMBL" id="MDK7187963.1"/>
    </source>
</evidence>
<name>A0AAJ1Q795_9LACT</name>
<comment type="caution">
    <text evidence="1">The sequence shown here is derived from an EMBL/GenBank/DDBJ whole genome shotgun (WGS) entry which is preliminary data.</text>
</comment>
<accession>A0AAJ1Q795</accession>
<evidence type="ECO:0000313" key="2">
    <source>
        <dbReference type="Proteomes" id="UP001229251"/>
    </source>
</evidence>
<dbReference type="EMBL" id="JASOOE010000018">
    <property type="protein sequence ID" value="MDK7187963.1"/>
    <property type="molecule type" value="Genomic_DNA"/>
</dbReference>